<gene>
    <name evidence="1" type="ORF">COX06_01725</name>
</gene>
<organism evidence="1 2">
    <name type="scientific">Candidatus Zambryskibacteria bacterium CG22_combo_CG10-13_8_21_14_all_42_17</name>
    <dbReference type="NCBI Taxonomy" id="1975118"/>
    <lineage>
        <taxon>Bacteria</taxon>
        <taxon>Candidatus Zambryskiibacteriota</taxon>
    </lineage>
</organism>
<reference evidence="1 2" key="1">
    <citation type="submission" date="2017-09" db="EMBL/GenBank/DDBJ databases">
        <title>Depth-based differentiation of microbial function through sediment-hosted aquifers and enrichment of novel symbionts in the deep terrestrial subsurface.</title>
        <authorList>
            <person name="Probst A.J."/>
            <person name="Ladd B."/>
            <person name="Jarett J.K."/>
            <person name="Geller-Mcgrath D.E."/>
            <person name="Sieber C.M."/>
            <person name="Emerson J.B."/>
            <person name="Anantharaman K."/>
            <person name="Thomas B.C."/>
            <person name="Malmstrom R."/>
            <person name="Stieglmeier M."/>
            <person name="Klingl A."/>
            <person name="Woyke T."/>
            <person name="Ryan C.M."/>
            <person name="Banfield J.F."/>
        </authorList>
    </citation>
    <scope>NUCLEOTIDE SEQUENCE [LARGE SCALE GENOMIC DNA]</scope>
    <source>
        <strain evidence="1">CG22_combo_CG10-13_8_21_14_all_42_17</strain>
    </source>
</reference>
<dbReference type="Proteomes" id="UP000229794">
    <property type="component" value="Unassembled WGS sequence"/>
</dbReference>
<name>A0A2H0BDK9_9BACT</name>
<sequence length="95" mass="10508">MEKTPTGASSKDLEAAWTLLEESKTLRTDQYARQVLKQGGIIHNGAVLDVGDFLAAREAFLENNTEKMAAFSEKNPEALKKAMVAHSVKPEFEEK</sequence>
<accession>A0A2H0BDK9</accession>
<evidence type="ECO:0000313" key="2">
    <source>
        <dbReference type="Proteomes" id="UP000229794"/>
    </source>
</evidence>
<dbReference type="EMBL" id="PCST01000019">
    <property type="protein sequence ID" value="PIP55767.1"/>
    <property type="molecule type" value="Genomic_DNA"/>
</dbReference>
<proteinExistence type="predicted"/>
<protein>
    <submittedName>
        <fullName evidence="1">Uncharacterized protein</fullName>
    </submittedName>
</protein>
<evidence type="ECO:0000313" key="1">
    <source>
        <dbReference type="EMBL" id="PIP55767.1"/>
    </source>
</evidence>
<comment type="caution">
    <text evidence="1">The sequence shown here is derived from an EMBL/GenBank/DDBJ whole genome shotgun (WGS) entry which is preliminary data.</text>
</comment>
<dbReference type="AlphaFoldDB" id="A0A2H0BDK9"/>